<gene>
    <name evidence="1" type="ORF">Dsin_014321</name>
</gene>
<accession>A0AAE0ALQ5</accession>
<name>A0AAE0ALQ5_9ROSI</name>
<evidence type="ECO:0000313" key="2">
    <source>
        <dbReference type="Proteomes" id="UP001281410"/>
    </source>
</evidence>
<keyword evidence="2" id="KW-1185">Reference proteome</keyword>
<protein>
    <recommendedName>
        <fullName evidence="3">F-box domain-containing protein</fullName>
    </recommendedName>
</protein>
<comment type="caution">
    <text evidence="1">The sequence shown here is derived from an EMBL/GenBank/DDBJ whole genome shotgun (WGS) entry which is preliminary data.</text>
</comment>
<organism evidence="1 2">
    <name type="scientific">Dipteronia sinensis</name>
    <dbReference type="NCBI Taxonomy" id="43782"/>
    <lineage>
        <taxon>Eukaryota</taxon>
        <taxon>Viridiplantae</taxon>
        <taxon>Streptophyta</taxon>
        <taxon>Embryophyta</taxon>
        <taxon>Tracheophyta</taxon>
        <taxon>Spermatophyta</taxon>
        <taxon>Magnoliopsida</taxon>
        <taxon>eudicotyledons</taxon>
        <taxon>Gunneridae</taxon>
        <taxon>Pentapetalae</taxon>
        <taxon>rosids</taxon>
        <taxon>malvids</taxon>
        <taxon>Sapindales</taxon>
        <taxon>Sapindaceae</taxon>
        <taxon>Hippocastanoideae</taxon>
        <taxon>Acereae</taxon>
        <taxon>Dipteronia</taxon>
    </lineage>
</organism>
<dbReference type="Proteomes" id="UP001281410">
    <property type="component" value="Unassembled WGS sequence"/>
</dbReference>
<dbReference type="AlphaFoldDB" id="A0AAE0ALQ5"/>
<sequence>MIGDSTDWNYEKAIDFLIKPAFAAEEVFNLVYQVCHPMVRNQLTMGKNIPGDTILHIAAVFAPSSAIPGAALQMQRELQWFKIKIIKTMNSSANYESAEEFCYYFYYSIRVQSFNLSRPRFRVSGITMSCLTKMFYQYILSCRFEELNIRKKVQIIDEMVVDRLSSLPERIIYHILSLMDTKILLAKRGAYVLEKKYGLHDQFSWSTTNVDFDHSLLLWHIATDLCYYSDLDDIHGGDFEKLVLKRRISKCLLDYSDLDVSFGFQSIYAT</sequence>
<reference evidence="1" key="1">
    <citation type="journal article" date="2023" name="Plant J.">
        <title>Genome sequences and population genomics provide insights into the demographic history, inbreeding, and mutation load of two 'living fossil' tree species of Dipteronia.</title>
        <authorList>
            <person name="Feng Y."/>
            <person name="Comes H.P."/>
            <person name="Chen J."/>
            <person name="Zhu S."/>
            <person name="Lu R."/>
            <person name="Zhang X."/>
            <person name="Li P."/>
            <person name="Qiu J."/>
            <person name="Olsen K.M."/>
            <person name="Qiu Y."/>
        </authorList>
    </citation>
    <scope>NUCLEOTIDE SEQUENCE</scope>
    <source>
        <strain evidence="1">NBL</strain>
    </source>
</reference>
<evidence type="ECO:0000313" key="1">
    <source>
        <dbReference type="EMBL" id="KAK3220351.1"/>
    </source>
</evidence>
<dbReference type="EMBL" id="JANJYJ010000004">
    <property type="protein sequence ID" value="KAK3220351.1"/>
    <property type="molecule type" value="Genomic_DNA"/>
</dbReference>
<proteinExistence type="predicted"/>
<evidence type="ECO:0008006" key="3">
    <source>
        <dbReference type="Google" id="ProtNLM"/>
    </source>
</evidence>